<dbReference type="PANTHER" id="PTHR13620:SF104">
    <property type="entry name" value="EXONUCLEASE 3'-5' DOMAIN-CONTAINING PROTEIN 2"/>
    <property type="match status" value="1"/>
</dbReference>
<dbReference type="GO" id="GO:0008408">
    <property type="term" value="F:3'-5' exonuclease activity"/>
    <property type="evidence" value="ECO:0007669"/>
    <property type="project" value="InterPro"/>
</dbReference>
<evidence type="ECO:0000256" key="3">
    <source>
        <dbReference type="SAM" id="Coils"/>
    </source>
</evidence>
<reference evidence="7" key="1">
    <citation type="journal article" date="2017" name="Nat. Microbiol.">
        <title>Global analysis of biosynthetic gene clusters reveals vast potential of secondary metabolite production in Penicillium species.</title>
        <authorList>
            <person name="Nielsen J.C."/>
            <person name="Grijseels S."/>
            <person name="Prigent S."/>
            <person name="Ji B."/>
            <person name="Dainat J."/>
            <person name="Nielsen K.F."/>
            <person name="Frisvad J.C."/>
            <person name="Workman M."/>
            <person name="Nielsen J."/>
        </authorList>
    </citation>
    <scope>NUCLEOTIDE SEQUENCE [LARGE SCALE GENOMIC DNA]</scope>
    <source>
        <strain evidence="7">IBT 31811</strain>
    </source>
</reference>
<keyword evidence="3" id="KW-0175">Coiled coil</keyword>
<dbReference type="Pfam" id="PF01612">
    <property type="entry name" value="DNA_pol_A_exo1"/>
    <property type="match status" value="1"/>
</dbReference>
<comment type="caution">
    <text evidence="6">The sequence shown here is derived from an EMBL/GenBank/DDBJ whole genome shotgun (WGS) entry which is preliminary data.</text>
</comment>
<gene>
    <name evidence="6" type="ORF">PENANT_c011G11735</name>
</gene>
<dbReference type="GO" id="GO:0003676">
    <property type="term" value="F:nucleic acid binding"/>
    <property type="evidence" value="ECO:0007669"/>
    <property type="project" value="InterPro"/>
</dbReference>
<dbReference type="GO" id="GO:0005737">
    <property type="term" value="C:cytoplasm"/>
    <property type="evidence" value="ECO:0007669"/>
    <property type="project" value="TreeGrafter"/>
</dbReference>
<accession>A0A1V6Q6Y9</accession>
<feature type="region of interest" description="Disordered" evidence="4">
    <location>
        <begin position="672"/>
        <end position="754"/>
    </location>
</feature>
<protein>
    <recommendedName>
        <fullName evidence="5">3'-5' exonuclease domain-containing protein</fullName>
    </recommendedName>
</protein>
<feature type="compositionally biased region" description="Polar residues" evidence="4">
    <location>
        <begin position="916"/>
        <end position="931"/>
    </location>
</feature>
<dbReference type="STRING" id="416450.A0A1V6Q6Y9"/>
<keyword evidence="2" id="KW-0378">Hydrolase</keyword>
<keyword evidence="7" id="KW-1185">Reference proteome</keyword>
<dbReference type="CDD" id="cd06141">
    <property type="entry name" value="WRN_exo"/>
    <property type="match status" value="1"/>
</dbReference>
<dbReference type="SUPFAM" id="SSF53098">
    <property type="entry name" value="Ribonuclease H-like"/>
    <property type="match status" value="1"/>
</dbReference>
<dbReference type="InterPro" id="IPR002562">
    <property type="entry name" value="3'-5'_exonuclease_dom"/>
</dbReference>
<keyword evidence="1" id="KW-0540">Nuclease</keyword>
<dbReference type="EMBL" id="MDYN01000011">
    <property type="protein sequence ID" value="OQD84981.1"/>
    <property type="molecule type" value="Genomic_DNA"/>
</dbReference>
<sequence>MLVTQHANSGEYFGDNASTCTRFPSCPRHETLQTSRLHGPGPLISYEVRPFSTTVHRQGAWDDEEEVEVSAPKRKPLRFVEPKKTASRGPPIHRDVGSLIRAQYYAKQRESAAKHLSEQHARLEKRFKELTSTDVYRDAILRAHYVDWDFQLAYNDRETEQMQSMLQTIISRENKRIFAIASPVKAAVLQAERTTLGLVTEWEALSFSVLNRLATKVSQITDGVLQAESLTQEYVAAVTDLSYKLRLSAVHLAVEEVERTIPLVDHEFCLVVFSATPELTRKVEELGHILGHWQHELPTIATALLMHQVNISGLSILDMEDTIQNEFLLPRKSARRQIDDLISGHEKVLHDYRALKAKANAVLEDQIHPLCLDLARDLDLSQRTRSKLGELGLAIYRTRPTLVYALHVHRSAWRARVMQSHSLGKAPLWTPGDVSLTYGNIPRERLFEAFALGPRHGGMLARKLAENSNRIANSFCSKYGSWQNNKPVRSPQQDLAWQQLDVTWPMQHLDALCWRLHTEVWYLQHTLKGACGPLWEGISFKDRRSSTNKVAEWCFKFQVHRNDLKEELSEFYEINWLRLQSERKLYAMGEHAYLSDKSEVLIPLSQKRKRFRAWTLRFAQICSEAWIYSMGLNQSAKFWKDLYKKLEAGRIADNELGQKHLLKELGSEVTHRRAILPPPSARTGSFKTTKRSKFAPSKNLSKPRKTRGKGASAPELHSPMPNAQPEVRPKQDEALPHGGQDLQMKTPGTGKPWWMRSRQTEECSDETKDTRTANPEAFTPEFKNVPIASSKTEVSRPWTMAQKVQEIFGLSTNADIRQLKIKETPTQPTKDVTLDKAKYEPPARRNLFQNMFTVRSYIPPSVEKENAPAPKELPLSHEHITPSEKSSAEPSFPHGMGTSRVAVRRRRRREREQENNPDTVSCHSFPQSSSLGEDALTKQMSEGEISPITPTNVDSLPSAEHKNSPDPISYHSLPQSSGIREGRRIVVSKRERRRQQRERALLRATFGRNYTTDARSYQANLRQSSDDSNGSLARPIEHAISPLPLAQIHESDSVDQASMDETVRESAIDFDVSDSAAPKFWSHSSEKSPGGEKLVVHYCRTLQNTEEIAKHFLDSKVLGFDMEWKSSASAWDSIQNNVSVIQIANEERIAIFQIASFKPSRSLKDLVSPTLKQIIESPYITKVGVSIKADCTRLRKYLGVDAKASFELSHLFKLVKYGQESPKLVNKRGVNLSDQMEEHFGLPLEKNEDVRCGDWARALSYRQVQYAATDPYACIRLYNVMEKKRLAMNPMPPRPAFAELNKPIILPLGQAVNGEQKEPIL</sequence>
<evidence type="ECO:0000313" key="6">
    <source>
        <dbReference type="EMBL" id="OQD84981.1"/>
    </source>
</evidence>
<dbReference type="InterPro" id="IPR051132">
    <property type="entry name" value="3-5_Exonuclease_domain"/>
</dbReference>
<dbReference type="Proteomes" id="UP000191672">
    <property type="component" value="Unassembled WGS sequence"/>
</dbReference>
<name>A0A1V6Q6Y9_9EURO</name>
<dbReference type="SMART" id="SM00474">
    <property type="entry name" value="35EXOc"/>
    <property type="match status" value="1"/>
</dbReference>
<dbReference type="FunFam" id="3.30.420.10:FF:000100">
    <property type="entry name" value="3'-5' exonuclease/helicase (Wrn), putative"/>
    <property type="match status" value="1"/>
</dbReference>
<evidence type="ECO:0000256" key="2">
    <source>
        <dbReference type="ARBA" id="ARBA00022801"/>
    </source>
</evidence>
<dbReference type="Gene3D" id="3.30.420.10">
    <property type="entry name" value="Ribonuclease H-like superfamily/Ribonuclease H"/>
    <property type="match status" value="1"/>
</dbReference>
<evidence type="ECO:0000256" key="1">
    <source>
        <dbReference type="ARBA" id="ARBA00022722"/>
    </source>
</evidence>
<feature type="coiled-coil region" evidence="3">
    <location>
        <begin position="106"/>
        <end position="133"/>
    </location>
</feature>
<evidence type="ECO:0000313" key="7">
    <source>
        <dbReference type="Proteomes" id="UP000191672"/>
    </source>
</evidence>
<evidence type="ECO:0000259" key="5">
    <source>
        <dbReference type="SMART" id="SM00474"/>
    </source>
</evidence>
<feature type="compositionally biased region" description="Basic residues" evidence="4">
    <location>
        <begin position="986"/>
        <end position="996"/>
    </location>
</feature>
<proteinExistence type="predicted"/>
<dbReference type="PANTHER" id="PTHR13620">
    <property type="entry name" value="3-5 EXONUCLEASE"/>
    <property type="match status" value="1"/>
</dbReference>
<dbReference type="GO" id="GO:0005634">
    <property type="term" value="C:nucleus"/>
    <property type="evidence" value="ECO:0007669"/>
    <property type="project" value="TreeGrafter"/>
</dbReference>
<dbReference type="InterPro" id="IPR036397">
    <property type="entry name" value="RNaseH_sf"/>
</dbReference>
<organism evidence="6 7">
    <name type="scientific">Penicillium antarcticum</name>
    <dbReference type="NCBI Taxonomy" id="416450"/>
    <lineage>
        <taxon>Eukaryota</taxon>
        <taxon>Fungi</taxon>
        <taxon>Dikarya</taxon>
        <taxon>Ascomycota</taxon>
        <taxon>Pezizomycotina</taxon>
        <taxon>Eurotiomycetes</taxon>
        <taxon>Eurotiomycetidae</taxon>
        <taxon>Eurotiales</taxon>
        <taxon>Aspergillaceae</taxon>
        <taxon>Penicillium</taxon>
    </lineage>
</organism>
<evidence type="ECO:0000256" key="4">
    <source>
        <dbReference type="SAM" id="MobiDB-lite"/>
    </source>
</evidence>
<feature type="domain" description="3'-5' exonuclease" evidence="5">
    <location>
        <begin position="1096"/>
        <end position="1286"/>
    </location>
</feature>
<feature type="region of interest" description="Disordered" evidence="4">
    <location>
        <begin position="863"/>
        <end position="996"/>
    </location>
</feature>
<dbReference type="GO" id="GO:0006139">
    <property type="term" value="P:nucleobase-containing compound metabolic process"/>
    <property type="evidence" value="ECO:0007669"/>
    <property type="project" value="InterPro"/>
</dbReference>
<dbReference type="InterPro" id="IPR012337">
    <property type="entry name" value="RNaseH-like_sf"/>
</dbReference>